<organism evidence="1 2">
    <name type="scientific">Nocardia amamiensis</name>
    <dbReference type="NCBI Taxonomy" id="404578"/>
    <lineage>
        <taxon>Bacteria</taxon>
        <taxon>Bacillati</taxon>
        <taxon>Actinomycetota</taxon>
        <taxon>Actinomycetes</taxon>
        <taxon>Mycobacteriales</taxon>
        <taxon>Nocardiaceae</taxon>
        <taxon>Nocardia</taxon>
    </lineage>
</organism>
<keyword evidence="2" id="KW-1185">Reference proteome</keyword>
<protein>
    <recommendedName>
        <fullName evidence="3">Shikimate kinase</fullName>
    </recommendedName>
</protein>
<evidence type="ECO:0000313" key="2">
    <source>
        <dbReference type="Proteomes" id="UP000702209"/>
    </source>
</evidence>
<proteinExistence type="predicted"/>
<dbReference type="RefSeq" id="WP_195133966.1">
    <property type="nucleotide sequence ID" value="NZ_JADLQX010000057.1"/>
</dbReference>
<reference evidence="1 2" key="1">
    <citation type="submission" date="2020-10" db="EMBL/GenBank/DDBJ databases">
        <title>Identification of Nocardia species via Next-generation sequencing and recognition of intraspecies genetic diversity.</title>
        <authorList>
            <person name="Li P."/>
            <person name="Li P."/>
            <person name="Lu B."/>
        </authorList>
    </citation>
    <scope>NUCLEOTIDE SEQUENCE [LARGE SCALE GENOMIC DNA]</scope>
    <source>
        <strain evidence="1 2">BJ06-0157</strain>
    </source>
</reference>
<evidence type="ECO:0008006" key="3">
    <source>
        <dbReference type="Google" id="ProtNLM"/>
    </source>
</evidence>
<dbReference type="EMBL" id="JADLQX010000057">
    <property type="protein sequence ID" value="MBF6302784.1"/>
    <property type="molecule type" value="Genomic_DNA"/>
</dbReference>
<accession>A0ABS0D1U9</accession>
<sequence>MLVIGGVPASRKNTAARFAAAMAGATVLDQDSYAPRLEEAEIALPAGDRSDRDGGV</sequence>
<gene>
    <name evidence="1" type="ORF">IU459_35410</name>
</gene>
<dbReference type="Proteomes" id="UP000702209">
    <property type="component" value="Unassembled WGS sequence"/>
</dbReference>
<evidence type="ECO:0000313" key="1">
    <source>
        <dbReference type="EMBL" id="MBF6302784.1"/>
    </source>
</evidence>
<name>A0ABS0D1U9_9NOCA</name>
<comment type="caution">
    <text evidence="1">The sequence shown here is derived from an EMBL/GenBank/DDBJ whole genome shotgun (WGS) entry which is preliminary data.</text>
</comment>